<name>A0A1B2HMA7_9PSEU</name>
<dbReference type="AlphaFoldDB" id="A0A1B2HMA7"/>
<dbReference type="STRING" id="1586287.BBK82_25075"/>
<organism evidence="2 3">
    <name type="scientific">Lentzea guizhouensis</name>
    <dbReference type="NCBI Taxonomy" id="1586287"/>
    <lineage>
        <taxon>Bacteria</taxon>
        <taxon>Bacillati</taxon>
        <taxon>Actinomycetota</taxon>
        <taxon>Actinomycetes</taxon>
        <taxon>Pseudonocardiales</taxon>
        <taxon>Pseudonocardiaceae</taxon>
        <taxon>Lentzea</taxon>
    </lineage>
</organism>
<protein>
    <submittedName>
        <fullName evidence="2">Uncharacterized protein</fullName>
    </submittedName>
</protein>
<evidence type="ECO:0000256" key="1">
    <source>
        <dbReference type="SAM" id="MobiDB-lite"/>
    </source>
</evidence>
<feature type="region of interest" description="Disordered" evidence="1">
    <location>
        <begin position="1"/>
        <end position="21"/>
    </location>
</feature>
<dbReference type="EMBL" id="CP016793">
    <property type="protein sequence ID" value="ANZ38853.1"/>
    <property type="molecule type" value="Genomic_DNA"/>
</dbReference>
<dbReference type="Proteomes" id="UP000093053">
    <property type="component" value="Chromosome"/>
</dbReference>
<evidence type="ECO:0000313" key="3">
    <source>
        <dbReference type="Proteomes" id="UP000093053"/>
    </source>
</evidence>
<reference evidence="2 3" key="1">
    <citation type="submission" date="2016-07" db="EMBL/GenBank/DDBJ databases">
        <title>Complete genome sequence of the Lentzea guizhouensis DHS C013.</title>
        <authorList>
            <person name="Cao C."/>
        </authorList>
    </citation>
    <scope>NUCLEOTIDE SEQUENCE [LARGE SCALE GENOMIC DNA]</scope>
    <source>
        <strain evidence="2 3">DHS C013</strain>
    </source>
</reference>
<sequence>MRAFESKPFNQKKTVAARSSAAPSGLHALQQSAGNRAVAGMLALQRVDHLLESPPSARGEVVEGTFDRDPLYLDNFTGGGFEVLTGLFRLMYADGRAVDFRYADVIRQLRTGASESALLPAAADTAAGSRTVRLAVRFTTGARTPG</sequence>
<dbReference type="RefSeq" id="WP_065917198.1">
    <property type="nucleotide sequence ID" value="NZ_CP016793.1"/>
</dbReference>
<proteinExistence type="predicted"/>
<gene>
    <name evidence="2" type="ORF">BBK82_25075</name>
</gene>
<dbReference type="KEGG" id="led:BBK82_25075"/>
<keyword evidence="3" id="KW-1185">Reference proteome</keyword>
<evidence type="ECO:0000313" key="2">
    <source>
        <dbReference type="EMBL" id="ANZ38853.1"/>
    </source>
</evidence>
<accession>A0A1B2HMA7</accession>